<dbReference type="EMBL" id="CP023482">
    <property type="protein sequence ID" value="ATH97362.1"/>
    <property type="molecule type" value="Genomic_DNA"/>
</dbReference>
<evidence type="ECO:0000256" key="4">
    <source>
        <dbReference type="ARBA" id="ARBA00023163"/>
    </source>
</evidence>
<dbReference type="RefSeq" id="WP_096883415.1">
    <property type="nucleotide sequence ID" value="NZ_CP023482.1"/>
</dbReference>
<evidence type="ECO:0000259" key="7">
    <source>
        <dbReference type="PROSITE" id="PS51755"/>
    </source>
</evidence>
<evidence type="ECO:0000313" key="8">
    <source>
        <dbReference type="EMBL" id="ATH97362.1"/>
    </source>
</evidence>
<keyword evidence="9" id="KW-1185">Reference proteome</keyword>
<keyword evidence="4" id="KW-0804">Transcription</keyword>
<evidence type="ECO:0000256" key="1">
    <source>
        <dbReference type="ARBA" id="ARBA00022553"/>
    </source>
</evidence>
<feature type="compositionally biased region" description="Polar residues" evidence="6">
    <location>
        <begin position="58"/>
        <end position="67"/>
    </location>
</feature>
<evidence type="ECO:0000256" key="2">
    <source>
        <dbReference type="ARBA" id="ARBA00023015"/>
    </source>
</evidence>
<dbReference type="SUPFAM" id="SSF46894">
    <property type="entry name" value="C-terminal effector domain of the bipartite response regulators"/>
    <property type="match status" value="1"/>
</dbReference>
<dbReference type="Gene3D" id="1.10.10.10">
    <property type="entry name" value="Winged helix-like DNA-binding domain superfamily/Winged helix DNA-binding domain"/>
    <property type="match status" value="1"/>
</dbReference>
<dbReference type="Pfam" id="PF00486">
    <property type="entry name" value="Trans_reg_C"/>
    <property type="match status" value="1"/>
</dbReference>
<feature type="region of interest" description="Disordered" evidence="6">
    <location>
        <begin position="56"/>
        <end position="108"/>
    </location>
</feature>
<protein>
    <submittedName>
        <fullName evidence="8">Transcriptional regulator</fullName>
    </submittedName>
</protein>
<dbReference type="PANTHER" id="PTHR48111:SF4">
    <property type="entry name" value="DNA-BINDING DUAL TRANSCRIPTIONAL REGULATOR OMPR"/>
    <property type="match status" value="1"/>
</dbReference>
<gene>
    <name evidence="8" type="ORF">COP05_09980</name>
</gene>
<dbReference type="SMART" id="SM00862">
    <property type="entry name" value="Trans_reg_C"/>
    <property type="match status" value="1"/>
</dbReference>
<feature type="DNA-binding region" description="OmpR/PhoB-type" evidence="5">
    <location>
        <begin position="149"/>
        <end position="247"/>
    </location>
</feature>
<dbReference type="InterPro" id="IPR039420">
    <property type="entry name" value="WalR-like"/>
</dbReference>
<keyword evidence="2" id="KW-0805">Transcription regulation</keyword>
<dbReference type="CDD" id="cd00383">
    <property type="entry name" value="trans_reg_C"/>
    <property type="match status" value="1"/>
</dbReference>
<reference evidence="8 9" key="1">
    <citation type="journal article" date="2016" name="Int. J. Syst. Evol. Microbiol.">
        <title>Dermabacter jinjuensis sp. nov., a novel species of the genus Dermabacter isolated from a clinical specimen.</title>
        <authorList>
            <person name="Park Y.K."/>
            <person name="Lee K.M."/>
            <person name="Lee W.K."/>
            <person name="Cho M.J."/>
            <person name="Lee H.S."/>
            <person name="Cho Y.G."/>
            <person name="Lee Y.C."/>
            <person name="Lee W.K."/>
            <person name="Seong W.K."/>
            <person name="Hwang K.J."/>
        </authorList>
    </citation>
    <scope>NUCLEOTIDE SEQUENCE [LARGE SCALE GENOMIC DNA]</scope>
    <source>
        <strain evidence="8 9">32T</strain>
    </source>
</reference>
<feature type="region of interest" description="Disordered" evidence="6">
    <location>
        <begin position="129"/>
        <end position="150"/>
    </location>
</feature>
<dbReference type="Proteomes" id="UP000815698">
    <property type="component" value="Chromosome"/>
</dbReference>
<evidence type="ECO:0000256" key="6">
    <source>
        <dbReference type="SAM" id="MobiDB-lite"/>
    </source>
</evidence>
<accession>A0ABN5DQG4</accession>
<sequence length="257" mass="27123">MTVAVDRPLTSTSTRTVSITLTVDLPASSDPREATLLADSLRSHALTLATAKGGTARVQVTSESSPRPTRFTAVPGQSASASIPPRPAGKPQALRPRKAGVVSPNAPARRDAEAARLRLIQSRLVSPVSAPGPVSALSPASPSLPGGAAGALPAQPSLVIDLYGRRVRIDGEDVDLTHREFELLAHLARNARCIVSRGELMSEVWSSAGSDAGERTVDVHIRRVRNKLGRYRRLISTVRGSGYRLELGSDVALLGAR</sequence>
<proteinExistence type="predicted"/>
<dbReference type="PROSITE" id="PS51755">
    <property type="entry name" value="OMPR_PHOB"/>
    <property type="match status" value="1"/>
</dbReference>
<keyword evidence="1" id="KW-0597">Phosphoprotein</keyword>
<evidence type="ECO:0000256" key="3">
    <source>
        <dbReference type="ARBA" id="ARBA00023125"/>
    </source>
</evidence>
<feature type="domain" description="OmpR/PhoB-type" evidence="7">
    <location>
        <begin position="149"/>
        <end position="247"/>
    </location>
</feature>
<dbReference type="InterPro" id="IPR036388">
    <property type="entry name" value="WH-like_DNA-bd_sf"/>
</dbReference>
<keyword evidence="3 5" id="KW-0238">DNA-binding</keyword>
<dbReference type="PANTHER" id="PTHR48111">
    <property type="entry name" value="REGULATOR OF RPOS"/>
    <property type="match status" value="1"/>
</dbReference>
<organism evidence="8 9">
    <name type="scientific">Dermabacter jinjuensis</name>
    <dbReference type="NCBI Taxonomy" id="1667168"/>
    <lineage>
        <taxon>Bacteria</taxon>
        <taxon>Bacillati</taxon>
        <taxon>Actinomycetota</taxon>
        <taxon>Actinomycetes</taxon>
        <taxon>Micrococcales</taxon>
        <taxon>Dermabacteraceae</taxon>
        <taxon>Dermabacter</taxon>
    </lineage>
</organism>
<evidence type="ECO:0000313" key="9">
    <source>
        <dbReference type="Proteomes" id="UP000815698"/>
    </source>
</evidence>
<dbReference type="InterPro" id="IPR016032">
    <property type="entry name" value="Sig_transdc_resp-reg_C-effctor"/>
</dbReference>
<dbReference type="InterPro" id="IPR001867">
    <property type="entry name" value="OmpR/PhoB-type_DNA-bd"/>
</dbReference>
<name>A0ABN5DQG4_9MICO</name>
<evidence type="ECO:0000256" key="5">
    <source>
        <dbReference type="PROSITE-ProRule" id="PRU01091"/>
    </source>
</evidence>